<keyword evidence="2" id="KW-0863">Zinc-finger</keyword>
<dbReference type="GO" id="GO:0008270">
    <property type="term" value="F:zinc ion binding"/>
    <property type="evidence" value="ECO:0007669"/>
    <property type="project" value="UniProtKB-KW"/>
</dbReference>
<evidence type="ECO:0000256" key="3">
    <source>
        <dbReference type="ARBA" id="ARBA00022833"/>
    </source>
</evidence>
<evidence type="ECO:0000256" key="1">
    <source>
        <dbReference type="ARBA" id="ARBA00022723"/>
    </source>
</evidence>
<evidence type="ECO:0008006" key="7">
    <source>
        <dbReference type="Google" id="ProtNLM"/>
    </source>
</evidence>
<dbReference type="Proteomes" id="UP001186944">
    <property type="component" value="Unassembled WGS sequence"/>
</dbReference>
<evidence type="ECO:0000256" key="2">
    <source>
        <dbReference type="ARBA" id="ARBA00022771"/>
    </source>
</evidence>
<keyword evidence="1" id="KW-0479">Metal-binding</keyword>
<dbReference type="InterPro" id="IPR013083">
    <property type="entry name" value="Znf_RING/FYVE/PHD"/>
</dbReference>
<evidence type="ECO:0000256" key="4">
    <source>
        <dbReference type="SAM" id="MobiDB-lite"/>
    </source>
</evidence>
<comment type="caution">
    <text evidence="5">The sequence shown here is derived from an EMBL/GenBank/DDBJ whole genome shotgun (WGS) entry which is preliminary data.</text>
</comment>
<organism evidence="5 6">
    <name type="scientific">Pinctada imbricata</name>
    <name type="common">Atlantic pearl-oyster</name>
    <name type="synonym">Pinctada martensii</name>
    <dbReference type="NCBI Taxonomy" id="66713"/>
    <lineage>
        <taxon>Eukaryota</taxon>
        <taxon>Metazoa</taxon>
        <taxon>Spiralia</taxon>
        <taxon>Lophotrochozoa</taxon>
        <taxon>Mollusca</taxon>
        <taxon>Bivalvia</taxon>
        <taxon>Autobranchia</taxon>
        <taxon>Pteriomorphia</taxon>
        <taxon>Pterioida</taxon>
        <taxon>Pterioidea</taxon>
        <taxon>Pteriidae</taxon>
        <taxon>Pinctada</taxon>
    </lineage>
</organism>
<dbReference type="InterPro" id="IPR019786">
    <property type="entry name" value="Zinc_finger_PHD-type_CS"/>
</dbReference>
<dbReference type="SUPFAM" id="SSF57903">
    <property type="entry name" value="FYVE/PHD zinc finger"/>
    <property type="match status" value="1"/>
</dbReference>
<feature type="region of interest" description="Disordered" evidence="4">
    <location>
        <begin position="112"/>
        <end position="172"/>
    </location>
</feature>
<evidence type="ECO:0000313" key="6">
    <source>
        <dbReference type="Proteomes" id="UP001186944"/>
    </source>
</evidence>
<reference evidence="5" key="1">
    <citation type="submission" date="2019-08" db="EMBL/GenBank/DDBJ databases">
        <title>The improved chromosome-level genome for the pearl oyster Pinctada fucata martensii using PacBio sequencing and Hi-C.</title>
        <authorList>
            <person name="Zheng Z."/>
        </authorList>
    </citation>
    <scope>NUCLEOTIDE SEQUENCE</scope>
    <source>
        <strain evidence="5">ZZ-2019</strain>
        <tissue evidence="5">Adductor muscle</tissue>
    </source>
</reference>
<keyword evidence="6" id="KW-1185">Reference proteome</keyword>
<proteinExistence type="predicted"/>
<dbReference type="AlphaFoldDB" id="A0AA88Y8K0"/>
<evidence type="ECO:0000313" key="5">
    <source>
        <dbReference type="EMBL" id="KAK3100403.1"/>
    </source>
</evidence>
<dbReference type="Gene3D" id="3.30.40.10">
    <property type="entry name" value="Zinc/RING finger domain, C3HC4 (zinc finger)"/>
    <property type="match status" value="1"/>
</dbReference>
<dbReference type="EMBL" id="VSWD01000006">
    <property type="protein sequence ID" value="KAK3100403.1"/>
    <property type="molecule type" value="Genomic_DNA"/>
</dbReference>
<dbReference type="CDD" id="cd15489">
    <property type="entry name" value="PHD_SF"/>
    <property type="match status" value="1"/>
</dbReference>
<gene>
    <name evidence="5" type="ORF">FSP39_019332</name>
</gene>
<sequence>MSDLCIQCGRPVTNLQHAVTCDRCDQWQHRTCDTGISLNLYRQAVSQNIQISFLCKPCQPLAHSAPSANDSLPILEPVLPREVHTPEMVQRHDDDPSILDTSFDVSRSTVYPFSPPSQSPYQSMCEPSLPRDVTTPVLPPKPSTTIDDPIEPLPSRSDDLEANVLDTARIES</sequence>
<protein>
    <recommendedName>
        <fullName evidence="7">PHD-type domain-containing protein</fullName>
    </recommendedName>
</protein>
<name>A0AA88Y8K0_PINIB</name>
<accession>A0AA88Y8K0</accession>
<keyword evidence="3" id="KW-0862">Zinc</keyword>
<dbReference type="InterPro" id="IPR011011">
    <property type="entry name" value="Znf_FYVE_PHD"/>
</dbReference>
<dbReference type="PROSITE" id="PS01359">
    <property type="entry name" value="ZF_PHD_1"/>
    <property type="match status" value="1"/>
</dbReference>